<dbReference type="AlphaFoldDB" id="A0A2V2X6K2"/>
<dbReference type="Proteomes" id="UP000246078">
    <property type="component" value="Unassembled WGS sequence"/>
</dbReference>
<protein>
    <submittedName>
        <fullName evidence="2">Uncharacterized protein</fullName>
    </submittedName>
</protein>
<dbReference type="VEuPathDB" id="TriTrypDB:TCDM_05163"/>
<dbReference type="VEuPathDB" id="TriTrypDB:TcBrA4_0134490"/>
<dbReference type="VEuPathDB" id="TriTrypDB:TcCL_NonESM03083"/>
<dbReference type="VEuPathDB" id="TriTrypDB:TcCLB.511303.24"/>
<reference evidence="2 3" key="1">
    <citation type="journal article" date="2018" name="Microb. Genom.">
        <title>Expanding an expanded genome: long-read sequencing of Trypanosoma cruzi.</title>
        <authorList>
            <person name="Berna L."/>
            <person name="Rodriguez M."/>
            <person name="Chiribao M.L."/>
            <person name="Parodi-Talice A."/>
            <person name="Pita S."/>
            <person name="Rijo G."/>
            <person name="Alvarez-Valin F."/>
            <person name="Robello C."/>
        </authorList>
    </citation>
    <scope>NUCLEOTIDE SEQUENCE [LARGE SCALE GENOMIC DNA]</scope>
    <source>
        <strain evidence="2 3">TCC</strain>
    </source>
</reference>
<feature type="compositionally biased region" description="Low complexity" evidence="1">
    <location>
        <begin position="21"/>
        <end position="36"/>
    </location>
</feature>
<dbReference type="VEuPathDB" id="TriTrypDB:TcG_03358"/>
<dbReference type="VEuPathDB" id="TriTrypDB:TcYC6_0049120"/>
<gene>
    <name evidence="2" type="ORF">C3747_23g330</name>
</gene>
<feature type="region of interest" description="Disordered" evidence="1">
    <location>
        <begin position="1"/>
        <end position="39"/>
    </location>
</feature>
<accession>A0A2V2X6K2</accession>
<dbReference type="VEuPathDB" id="TriTrypDB:Tc_MARK_7583"/>
<dbReference type="VEuPathDB" id="TriTrypDB:TcCLB.509179.40"/>
<organism evidence="2 3">
    <name type="scientific">Trypanosoma cruzi</name>
    <dbReference type="NCBI Taxonomy" id="5693"/>
    <lineage>
        <taxon>Eukaryota</taxon>
        <taxon>Discoba</taxon>
        <taxon>Euglenozoa</taxon>
        <taxon>Kinetoplastea</taxon>
        <taxon>Metakinetoplastina</taxon>
        <taxon>Trypanosomatida</taxon>
        <taxon>Trypanosomatidae</taxon>
        <taxon>Trypanosoma</taxon>
        <taxon>Schizotrypanum</taxon>
    </lineage>
</organism>
<dbReference type="VEuPathDB" id="TriTrypDB:C3747_23g330"/>
<dbReference type="SMR" id="A0A2V2X6K2"/>
<name>A0A2V2X6K2_TRYCR</name>
<dbReference type="OrthoDB" id="251110at2759"/>
<sequence length="331" mass="37267">MNGGEYGRYRCVPPHHNGRVSSTRSRTTSFSSTTPTDNPYIQSFQQKATVDVCRSPAVVRRKGLRTAPTVERQKEHREKDLEIHSLRTNNHHHRQHQGTELSGEGVITTLAMEPTVVAELKRLLRAERVMRLAAERRTLEEAEQGARAAITIEANYGSRFLHSIFLENIMSISSTRTDMMPWGRTGGSQSPFSASSLHGKGALSVPSASATVSDANTYRRLVEENRQLREEVSRYKSIDTEDRREMNELHRNMQVVIERLTLERDMLHAELTGGKSWHSAAISGTTEHGRIPPTTTVDRSLWHYAHVVDPTAVNGEEPPEYASRLRVLPLS</sequence>
<dbReference type="VEuPathDB" id="TriTrypDB:ECC02_001505"/>
<dbReference type="EMBL" id="PRFC01000023">
    <property type="protein sequence ID" value="PWV16381.1"/>
    <property type="molecule type" value="Genomic_DNA"/>
</dbReference>
<evidence type="ECO:0000313" key="3">
    <source>
        <dbReference type="Proteomes" id="UP000246078"/>
    </source>
</evidence>
<dbReference type="VEuPathDB" id="TriTrypDB:C4B63_25g242"/>
<dbReference type="VEuPathDB" id="TriTrypDB:BCY84_16796"/>
<proteinExistence type="predicted"/>
<dbReference type="VEuPathDB" id="TriTrypDB:TCSYLVIO_008895"/>
<evidence type="ECO:0000313" key="2">
    <source>
        <dbReference type="EMBL" id="PWV16381.1"/>
    </source>
</evidence>
<comment type="caution">
    <text evidence="2">The sequence shown here is derived from an EMBL/GenBank/DDBJ whole genome shotgun (WGS) entry which is preliminary data.</text>
</comment>
<evidence type="ECO:0000256" key="1">
    <source>
        <dbReference type="SAM" id="MobiDB-lite"/>
    </source>
</evidence>